<evidence type="ECO:0000256" key="2">
    <source>
        <dbReference type="ARBA" id="ARBA00022692"/>
    </source>
</evidence>
<proteinExistence type="predicted"/>
<keyword evidence="7" id="KW-0325">Glycoprotein</keyword>
<feature type="domain" description="Discoidin" evidence="8">
    <location>
        <begin position="13"/>
        <end position="129"/>
    </location>
</feature>
<evidence type="ECO:0000259" key="8">
    <source>
        <dbReference type="Pfam" id="PF21114"/>
    </source>
</evidence>
<dbReference type="AlphaFoldDB" id="A0A914V7G6"/>
<evidence type="ECO:0000256" key="5">
    <source>
        <dbReference type="ARBA" id="ARBA00023136"/>
    </source>
</evidence>
<dbReference type="Gene3D" id="2.60.120.1190">
    <property type="match status" value="1"/>
</dbReference>
<organism evidence="9 10">
    <name type="scientific">Plectus sambesii</name>
    <dbReference type="NCBI Taxonomy" id="2011161"/>
    <lineage>
        <taxon>Eukaryota</taxon>
        <taxon>Metazoa</taxon>
        <taxon>Ecdysozoa</taxon>
        <taxon>Nematoda</taxon>
        <taxon>Chromadorea</taxon>
        <taxon>Plectida</taxon>
        <taxon>Plectina</taxon>
        <taxon>Plectoidea</taxon>
        <taxon>Plectidae</taxon>
        <taxon>Plectus</taxon>
    </lineage>
</organism>
<keyword evidence="9" id="KW-1185">Reference proteome</keyword>
<keyword evidence="3" id="KW-0732">Signal</keyword>
<dbReference type="InterPro" id="IPR048525">
    <property type="entry name" value="DDR1-2_DS-like"/>
</dbReference>
<keyword evidence="4" id="KW-1133">Transmembrane helix</keyword>
<dbReference type="Proteomes" id="UP000887566">
    <property type="component" value="Unplaced"/>
</dbReference>
<evidence type="ECO:0000313" key="10">
    <source>
        <dbReference type="WBParaSite" id="PSAMB.scaffold16223size1375.g36845.t1"/>
    </source>
</evidence>
<comment type="subcellular location">
    <subcellularLocation>
        <location evidence="1">Membrane</location>
        <topology evidence="1">Single-pass type I membrane protein</topology>
    </subcellularLocation>
</comment>
<name>A0A914V7G6_9BILA</name>
<sequence>MSIPDMIGHEEDSAALNKPWVAWHKHAAGSTIELLFEFEWVRNFSSIRFHTFNRNQLGISVFDSAKFSFSLDGVRYPSAAVLLISGITDDDENLHWLTVPMRHRLGRFVKLELRYANDWIFLSEIQFNSSLFIGNATDAIV</sequence>
<evidence type="ECO:0000313" key="9">
    <source>
        <dbReference type="Proteomes" id="UP000887566"/>
    </source>
</evidence>
<keyword evidence="6" id="KW-1015">Disulfide bond</keyword>
<evidence type="ECO:0000256" key="4">
    <source>
        <dbReference type="ARBA" id="ARBA00022989"/>
    </source>
</evidence>
<dbReference type="WBParaSite" id="PSAMB.scaffold16223size1375.g36845.t1">
    <property type="protein sequence ID" value="PSAMB.scaffold16223size1375.g36845.t1"/>
    <property type="gene ID" value="PSAMB.scaffold16223size1375.g36845"/>
</dbReference>
<protein>
    <submittedName>
        <fullName evidence="10">F5/8 type C domain-containing protein</fullName>
    </submittedName>
</protein>
<evidence type="ECO:0000256" key="6">
    <source>
        <dbReference type="ARBA" id="ARBA00023157"/>
    </source>
</evidence>
<evidence type="ECO:0000256" key="3">
    <source>
        <dbReference type="ARBA" id="ARBA00022729"/>
    </source>
</evidence>
<keyword evidence="5" id="KW-0472">Membrane</keyword>
<dbReference type="GO" id="GO:0016020">
    <property type="term" value="C:membrane"/>
    <property type="evidence" value="ECO:0007669"/>
    <property type="project" value="UniProtKB-SubCell"/>
</dbReference>
<evidence type="ECO:0000256" key="1">
    <source>
        <dbReference type="ARBA" id="ARBA00004479"/>
    </source>
</evidence>
<keyword evidence="2" id="KW-0812">Transmembrane</keyword>
<dbReference type="Pfam" id="PF21114">
    <property type="entry name" value="DDR1-2_DS-like"/>
    <property type="match status" value="1"/>
</dbReference>
<evidence type="ECO:0000256" key="7">
    <source>
        <dbReference type="ARBA" id="ARBA00023180"/>
    </source>
</evidence>
<reference evidence="10" key="1">
    <citation type="submission" date="2022-11" db="UniProtKB">
        <authorList>
            <consortium name="WormBaseParasite"/>
        </authorList>
    </citation>
    <scope>IDENTIFICATION</scope>
</reference>
<accession>A0A914V7G6</accession>